<dbReference type="Gene3D" id="1.10.4080.10">
    <property type="entry name" value="ADP-ribosylation/Crystallin J1"/>
    <property type="match status" value="1"/>
</dbReference>
<dbReference type="SUPFAM" id="SSF101478">
    <property type="entry name" value="ADP-ribosylglycohydrolase"/>
    <property type="match status" value="1"/>
</dbReference>
<dbReference type="EMBL" id="JAAMFM010000003">
    <property type="protein sequence ID" value="NVM94005.1"/>
    <property type="molecule type" value="Genomic_DNA"/>
</dbReference>
<dbReference type="RefSeq" id="WP_176633736.1">
    <property type="nucleotide sequence ID" value="NZ_JAAMFM010000003.1"/>
</dbReference>
<comment type="similarity">
    <text evidence="1">Belongs to the ADP-ribosylglycohydrolase family.</text>
</comment>
<protein>
    <submittedName>
        <fullName evidence="4">ADP-ribosylglycohydrolase family protein</fullName>
    </submittedName>
</protein>
<dbReference type="InterPro" id="IPR050792">
    <property type="entry name" value="ADP-ribosylglycohydrolase"/>
</dbReference>
<feature type="binding site" evidence="3">
    <location>
        <position position="322"/>
    </location>
    <ligand>
        <name>Mg(2+)</name>
        <dbReference type="ChEBI" id="CHEBI:18420"/>
        <label>1</label>
    </ligand>
</feature>
<name>A0A7Y7IFE2_9MICC</name>
<dbReference type="InterPro" id="IPR005502">
    <property type="entry name" value="Ribosyl_crysJ1"/>
</dbReference>
<keyword evidence="3" id="KW-0460">Magnesium</keyword>
<sequence>MTSQPDSVNAPPADFASRVHGTLLGGSLGDALGYLVEFDSLASITGRYGPAGLVDLSQADGPVHFSDDTQMTLYTLDGLLEVLEWANDGVGADINACQWLAYLRWLKTQGIRPAGKAPEPQPRWIDRQSVLHHQRAPGNACITGLAGGEMGTRFRPVNPDSKGCGTVMRSAPYGLIPNVPTEAVYKMSSDAASLTHGHPAARQSSGAFSWLIHALAVGGLGLREAAASAQARAVAEPGADAALLARLDAALALSVPGGLAAHDGEPLSGGQLTDALGLGWVAEEALAVGLYAVLATAPRAVSAVEHFLAAMRLAVNHDGDSDSTGSIAGNILGALYGEAALPGAWLQLGEDPQLIRHLGTELVKLTVGG</sequence>
<feature type="binding site" evidence="3">
    <location>
        <position position="67"/>
    </location>
    <ligand>
        <name>Mg(2+)</name>
        <dbReference type="ChEBI" id="CHEBI:18420"/>
        <label>1</label>
    </ligand>
</feature>
<keyword evidence="5" id="KW-1185">Reference proteome</keyword>
<evidence type="ECO:0000313" key="4">
    <source>
        <dbReference type="EMBL" id="NVM94005.1"/>
    </source>
</evidence>
<accession>A0A7Y7IFE2</accession>
<feature type="binding site" evidence="3">
    <location>
        <position position="323"/>
    </location>
    <ligand>
        <name>Mg(2+)</name>
        <dbReference type="ChEBI" id="CHEBI:18420"/>
        <label>1</label>
    </ligand>
</feature>
<dbReference type="InterPro" id="IPR036705">
    <property type="entry name" value="Ribosyl_crysJ1_sf"/>
</dbReference>
<dbReference type="Proteomes" id="UP000543556">
    <property type="component" value="Unassembled WGS sequence"/>
</dbReference>
<evidence type="ECO:0000256" key="2">
    <source>
        <dbReference type="ARBA" id="ARBA00022801"/>
    </source>
</evidence>
<keyword evidence="2 4" id="KW-0378">Hydrolase</keyword>
<feature type="binding site" evidence="3">
    <location>
        <position position="68"/>
    </location>
    <ligand>
        <name>Mg(2+)</name>
        <dbReference type="ChEBI" id="CHEBI:18420"/>
        <label>1</label>
    </ligand>
</feature>
<dbReference type="Pfam" id="PF03747">
    <property type="entry name" value="ADP_ribosyl_GH"/>
    <property type="match status" value="1"/>
</dbReference>
<evidence type="ECO:0000313" key="5">
    <source>
        <dbReference type="Proteomes" id="UP000543556"/>
    </source>
</evidence>
<organism evidence="4 5">
    <name type="scientific">Arthrobacter wenxiniae</name>
    <dbReference type="NCBI Taxonomy" id="2713570"/>
    <lineage>
        <taxon>Bacteria</taxon>
        <taxon>Bacillati</taxon>
        <taxon>Actinomycetota</taxon>
        <taxon>Actinomycetes</taxon>
        <taxon>Micrococcales</taxon>
        <taxon>Micrococcaceae</taxon>
        <taxon>Arthrobacter</taxon>
    </lineage>
</organism>
<gene>
    <name evidence="4" type="ORF">G6034_03590</name>
</gene>
<dbReference type="PANTHER" id="PTHR16222:SF24">
    <property type="entry name" value="ADP-RIBOSYLHYDROLASE ARH3"/>
    <property type="match status" value="1"/>
</dbReference>
<dbReference type="GO" id="GO:0046872">
    <property type="term" value="F:metal ion binding"/>
    <property type="evidence" value="ECO:0007669"/>
    <property type="project" value="UniProtKB-KW"/>
</dbReference>
<reference evidence="4 5" key="1">
    <citation type="submission" date="2020-02" db="EMBL/GenBank/DDBJ databases">
        <title>Genome sequence of strain AETb3-4.</title>
        <authorList>
            <person name="Gao J."/>
            <person name="Zhang X."/>
        </authorList>
    </citation>
    <scope>NUCLEOTIDE SEQUENCE [LARGE SCALE GENOMIC DNA]</scope>
    <source>
        <strain evidence="4 5">AETb3-4</strain>
    </source>
</reference>
<feature type="binding site" evidence="3">
    <location>
        <position position="320"/>
    </location>
    <ligand>
        <name>Mg(2+)</name>
        <dbReference type="ChEBI" id="CHEBI:18420"/>
        <label>1</label>
    </ligand>
</feature>
<evidence type="ECO:0000256" key="1">
    <source>
        <dbReference type="ARBA" id="ARBA00010702"/>
    </source>
</evidence>
<dbReference type="AlphaFoldDB" id="A0A7Y7IFE2"/>
<dbReference type="PANTHER" id="PTHR16222">
    <property type="entry name" value="ADP-RIBOSYLGLYCOHYDROLASE"/>
    <property type="match status" value="1"/>
</dbReference>
<feature type="binding site" evidence="3">
    <location>
        <position position="66"/>
    </location>
    <ligand>
        <name>Mg(2+)</name>
        <dbReference type="ChEBI" id="CHEBI:18420"/>
        <label>1</label>
    </ligand>
</feature>
<comment type="cofactor">
    <cofactor evidence="3">
        <name>Mg(2+)</name>
        <dbReference type="ChEBI" id="CHEBI:18420"/>
    </cofactor>
    <text evidence="3">Binds 2 magnesium ions per subunit.</text>
</comment>
<proteinExistence type="inferred from homology"/>
<comment type="caution">
    <text evidence="4">The sequence shown here is derived from an EMBL/GenBank/DDBJ whole genome shotgun (WGS) entry which is preliminary data.</text>
</comment>
<dbReference type="GO" id="GO:0016787">
    <property type="term" value="F:hydrolase activity"/>
    <property type="evidence" value="ECO:0007669"/>
    <property type="project" value="UniProtKB-KW"/>
</dbReference>
<evidence type="ECO:0000256" key="3">
    <source>
        <dbReference type="PIRSR" id="PIRSR605502-1"/>
    </source>
</evidence>
<keyword evidence="3" id="KW-0479">Metal-binding</keyword>